<dbReference type="GO" id="GO:0016874">
    <property type="term" value="F:ligase activity"/>
    <property type="evidence" value="ECO:0007669"/>
    <property type="project" value="UniProtKB-KW"/>
</dbReference>
<accession>A0A3D9JU65</accession>
<dbReference type="Proteomes" id="UP000256977">
    <property type="component" value="Unassembled WGS sequence"/>
</dbReference>
<dbReference type="InterPro" id="IPR025681">
    <property type="entry name" value="COOH-NH2_lig"/>
</dbReference>
<dbReference type="Pfam" id="PF14395">
    <property type="entry name" value="COOH-NH2_lig"/>
    <property type="match status" value="1"/>
</dbReference>
<keyword evidence="1" id="KW-0436">Ligase</keyword>
<evidence type="ECO:0000313" key="1">
    <source>
        <dbReference type="EMBL" id="RED77455.1"/>
    </source>
</evidence>
<evidence type="ECO:0000313" key="2">
    <source>
        <dbReference type="Proteomes" id="UP000256977"/>
    </source>
</evidence>
<dbReference type="RefSeq" id="WP_116061076.1">
    <property type="nucleotide sequence ID" value="NZ_QRDZ01000009.1"/>
</dbReference>
<gene>
    <name evidence="1" type="ORF">DFP98_10966</name>
</gene>
<reference evidence="1 2" key="1">
    <citation type="submission" date="2018-07" db="EMBL/GenBank/DDBJ databases">
        <title>Genomic Encyclopedia of Type Strains, Phase III (KMG-III): the genomes of soil and plant-associated and newly described type strains.</title>
        <authorList>
            <person name="Whitman W."/>
        </authorList>
    </citation>
    <scope>NUCLEOTIDE SEQUENCE [LARGE SCALE GENOMIC DNA]</scope>
    <source>
        <strain evidence="1 2">CECT 7287</strain>
    </source>
</reference>
<name>A0A3D9JU65_9BACL</name>
<proteinExistence type="predicted"/>
<organism evidence="1 2">
    <name type="scientific">Cohnella phaseoli</name>
    <dbReference type="NCBI Taxonomy" id="456490"/>
    <lineage>
        <taxon>Bacteria</taxon>
        <taxon>Bacillati</taxon>
        <taxon>Bacillota</taxon>
        <taxon>Bacilli</taxon>
        <taxon>Bacillales</taxon>
        <taxon>Paenibacillaceae</taxon>
        <taxon>Cohnella</taxon>
    </lineage>
</organism>
<protein>
    <submittedName>
        <fullName evidence="1">PhiEco32-like amidoligase-type 2 protein</fullName>
    </submittedName>
</protein>
<dbReference type="OrthoDB" id="2078085at2"/>
<sequence>MAHGAGTLKMWIAGGAGANGWKELAREAGIPLLRTPEEAGPNDCVVLTGKWTGKRLDGIGGKLEEVAAGYPVWSGESGGTKPFGKSAALPLSPWLMNAAATRLAELDGRELERRLRREGISARIGEKGSMTLTVSVWGFHALEMRRDFAGDSMGYGRNRLQDATRKMTIAQEHAFWKPAEKMAVRAVYALGLDFGQVELRVSDQGRLAVIAVDPRLTLHTLEAKQRWREAVEIFSAGWRAETASATSVRAMLGADPEFVLLSSAGRVVPASRYFPYGGEAGCDSIRVRGEKIWPLVELRPRPCPEPAQLTAELHSLLREAAGRTAGAGLSWRAGALPVRGLPLGGHVHLSGAALHGERLRALDNAVALPLRLLEPPGAGSRRPRYGALGDVRRQPHGGFEYRTPPSWLVSPRLTLGVFSLAKMAAEHSRELAACGRPLDEEQVREAFYTGDRDTLLPAVRRVYEAIAGTAGYEAYRESVDFVFDAIERGKSWNEGADIRVKWHIPVR</sequence>
<dbReference type="EMBL" id="QRDZ01000009">
    <property type="protein sequence ID" value="RED77455.1"/>
    <property type="molecule type" value="Genomic_DNA"/>
</dbReference>
<keyword evidence="2" id="KW-1185">Reference proteome</keyword>
<comment type="caution">
    <text evidence="1">The sequence shown here is derived from an EMBL/GenBank/DDBJ whole genome shotgun (WGS) entry which is preliminary data.</text>
</comment>
<dbReference type="AlphaFoldDB" id="A0A3D9JU65"/>